<name>A0ABX8IEY8_9GAMM</name>
<dbReference type="CDD" id="cd00448">
    <property type="entry name" value="YjgF_YER057c_UK114_family"/>
    <property type="match status" value="1"/>
</dbReference>
<dbReference type="Gene3D" id="3.30.1330.40">
    <property type="entry name" value="RutC-like"/>
    <property type="match status" value="1"/>
</dbReference>
<evidence type="ECO:0000313" key="3">
    <source>
        <dbReference type="Proteomes" id="UP000683442"/>
    </source>
</evidence>
<organism evidence="2 3">
    <name type="scientific">Marinobacter adhaerens</name>
    <dbReference type="NCBI Taxonomy" id="1033846"/>
    <lineage>
        <taxon>Bacteria</taxon>
        <taxon>Pseudomonadati</taxon>
        <taxon>Pseudomonadota</taxon>
        <taxon>Gammaproteobacteria</taxon>
        <taxon>Pseudomonadales</taxon>
        <taxon>Marinobacteraceae</taxon>
        <taxon>Marinobacter</taxon>
    </lineage>
</organism>
<gene>
    <name evidence="2" type="ORF">KQ249_17085</name>
</gene>
<evidence type="ECO:0000313" key="2">
    <source>
        <dbReference type="EMBL" id="QWV12366.1"/>
    </source>
</evidence>
<dbReference type="Proteomes" id="UP000683442">
    <property type="component" value="Chromosome"/>
</dbReference>
<keyword evidence="3" id="KW-1185">Reference proteome</keyword>
<dbReference type="GeneID" id="78561179"/>
<dbReference type="InterPro" id="IPR035959">
    <property type="entry name" value="RutC-like_sf"/>
</dbReference>
<accession>A0ABX8IEY8</accession>
<sequence length="130" mass="14113">MAIGTEPVHLDPDPFEHFFIGQGHCVGNLIFLSGQAAIDQIGGVVGPGDIDAQIDQAMANIERALNAVGSGVDRIFKITVYLTDMNNFESVIKMRERYFDKPWPADTTVGVSALALPELMVELDVIATRP</sequence>
<proteinExistence type="inferred from homology"/>
<protein>
    <submittedName>
        <fullName evidence="2">RidA family protein</fullName>
    </submittedName>
</protein>
<dbReference type="SUPFAM" id="SSF55298">
    <property type="entry name" value="YjgF-like"/>
    <property type="match status" value="1"/>
</dbReference>
<dbReference type="PANTHER" id="PTHR11803">
    <property type="entry name" value="2-IMINOBUTANOATE/2-IMINOPROPANOATE DEAMINASE RIDA"/>
    <property type="match status" value="1"/>
</dbReference>
<dbReference type="Pfam" id="PF01042">
    <property type="entry name" value="Ribonuc_L-PSP"/>
    <property type="match status" value="1"/>
</dbReference>
<reference evidence="2 3" key="1">
    <citation type="submission" date="2021-06" db="EMBL/GenBank/DDBJ databases">
        <title>Microbial metabolic specificity influences pelagic lipid remineralization.</title>
        <authorList>
            <person name="Behrendt L."/>
            <person name="Hunter J.E."/>
            <person name="Alcolombri U."/>
            <person name="Smriga S."/>
            <person name="Mincer T."/>
            <person name="Lowenstein D.P."/>
            <person name="Peaudecerf F.J."/>
            <person name="Fernandez V.I."/>
            <person name="Fredricks H."/>
            <person name="Almblad H."/>
            <person name="Harrison J.J."/>
            <person name="Stocker R."/>
            <person name="Van Mooy B.A.S."/>
        </authorList>
    </citation>
    <scope>NUCLEOTIDE SEQUENCE [LARGE SCALE GENOMIC DNA]</scope>
    <source>
        <strain evidence="2 3">HP15-B</strain>
    </source>
</reference>
<dbReference type="PANTHER" id="PTHR11803:SF58">
    <property type="entry name" value="PROTEIN HMF1-RELATED"/>
    <property type="match status" value="1"/>
</dbReference>
<dbReference type="RefSeq" id="WP_041645421.1">
    <property type="nucleotide sequence ID" value="NZ_CP076686.1"/>
</dbReference>
<evidence type="ECO:0000256" key="1">
    <source>
        <dbReference type="ARBA" id="ARBA00010552"/>
    </source>
</evidence>
<dbReference type="EMBL" id="CP076686">
    <property type="protein sequence ID" value="QWV12366.1"/>
    <property type="molecule type" value="Genomic_DNA"/>
</dbReference>
<comment type="similarity">
    <text evidence="1">Belongs to the RutC family.</text>
</comment>
<dbReference type="InterPro" id="IPR006175">
    <property type="entry name" value="YjgF/YER057c/UK114"/>
</dbReference>